<evidence type="ECO:0000256" key="1">
    <source>
        <dbReference type="ARBA" id="ARBA00022729"/>
    </source>
</evidence>
<accession>U3BBL6</accession>
<keyword evidence="1 2" id="KW-0732">Signal</keyword>
<reference evidence="4 5" key="1">
    <citation type="submission" date="2013-09" db="EMBL/GenBank/DDBJ databases">
        <title>Whole genome shotgun sequence of Vibrio proteolyticus NBRC 13287.</title>
        <authorList>
            <person name="Isaki S."/>
            <person name="Hosoyama A."/>
            <person name="Numata M."/>
            <person name="Hashimoto M."/>
            <person name="Hosoyama Y."/>
            <person name="Tsuchikane K."/>
            <person name="Noguchi M."/>
            <person name="Hirakata S."/>
            <person name="Ichikawa N."/>
            <person name="Ohji S."/>
            <person name="Yamazoe A."/>
            <person name="Fujita N."/>
        </authorList>
    </citation>
    <scope>NUCLEOTIDE SEQUENCE [LARGE SCALE GENOMIC DNA]</scope>
    <source>
        <strain evidence="4 5">NBRC 13287</strain>
    </source>
</reference>
<dbReference type="EMBL" id="BATJ01000006">
    <property type="protein sequence ID" value="GAD67184.1"/>
    <property type="molecule type" value="Genomic_DNA"/>
</dbReference>
<keyword evidence="5" id="KW-1185">Reference proteome</keyword>
<proteinExistence type="predicted"/>
<gene>
    <name evidence="4" type="ORF">VPR01S_06_02020</name>
</gene>
<protein>
    <recommendedName>
        <fullName evidence="3">DUF4174 domain-containing protein</fullName>
    </recommendedName>
</protein>
<feature type="signal peptide" evidence="2">
    <location>
        <begin position="1"/>
        <end position="19"/>
    </location>
</feature>
<dbReference type="AlphaFoldDB" id="U3BBL6"/>
<dbReference type="STRING" id="1219065.VPR01S_06_02020"/>
<evidence type="ECO:0000313" key="5">
    <source>
        <dbReference type="Proteomes" id="UP000016570"/>
    </source>
</evidence>
<dbReference type="RefSeq" id="WP_021705159.1">
    <property type="nucleotide sequence ID" value="NZ_BATJ01000006.1"/>
</dbReference>
<dbReference type="Pfam" id="PF13778">
    <property type="entry name" value="DUF4174"/>
    <property type="match status" value="1"/>
</dbReference>
<dbReference type="InterPro" id="IPR025232">
    <property type="entry name" value="DUF4174"/>
</dbReference>
<sequence length="145" mass="16502">MLRLIITTLLCLHTSLVAAYPANAEYWSHRSVLYFAPSNDEHVQQFLMEALINECQLSDRDVVTIVVTADGFTIPGWVKEEFNIPALFRAYGANEKEHTAVLIGKDGNEKLRWGKKTNWKEVSQTIDAMPMRKREMKTRSSPCSA</sequence>
<organism evidence="4 5">
    <name type="scientific">Vibrio proteolyticus NBRC 13287</name>
    <dbReference type="NCBI Taxonomy" id="1219065"/>
    <lineage>
        <taxon>Bacteria</taxon>
        <taxon>Pseudomonadati</taxon>
        <taxon>Pseudomonadota</taxon>
        <taxon>Gammaproteobacteria</taxon>
        <taxon>Vibrionales</taxon>
        <taxon>Vibrionaceae</taxon>
        <taxon>Vibrio</taxon>
    </lineage>
</organism>
<evidence type="ECO:0000256" key="2">
    <source>
        <dbReference type="SAM" id="SignalP"/>
    </source>
</evidence>
<dbReference type="eggNOG" id="ENOG5033B8F">
    <property type="taxonomic scope" value="Bacteria"/>
</dbReference>
<name>U3BBL6_VIBPR</name>
<evidence type="ECO:0000259" key="3">
    <source>
        <dbReference type="Pfam" id="PF13778"/>
    </source>
</evidence>
<feature type="domain" description="DUF4174" evidence="3">
    <location>
        <begin position="24"/>
        <end position="135"/>
    </location>
</feature>
<evidence type="ECO:0000313" key="4">
    <source>
        <dbReference type="EMBL" id="GAD67184.1"/>
    </source>
</evidence>
<feature type="chain" id="PRO_5004640329" description="DUF4174 domain-containing protein" evidence="2">
    <location>
        <begin position="20"/>
        <end position="145"/>
    </location>
</feature>
<comment type="caution">
    <text evidence="4">The sequence shown here is derived from an EMBL/GenBank/DDBJ whole genome shotgun (WGS) entry which is preliminary data.</text>
</comment>
<dbReference type="Proteomes" id="UP000016570">
    <property type="component" value="Unassembled WGS sequence"/>
</dbReference>